<dbReference type="EMBL" id="ACFG01000034">
    <property type="protein sequence ID" value="EEH63499.1"/>
    <property type="molecule type" value="Genomic_DNA"/>
</dbReference>
<gene>
    <name evidence="1" type="ORF">HMPREF0044_1423</name>
</gene>
<protein>
    <submittedName>
        <fullName evidence="1">Uncharacterized protein</fullName>
    </submittedName>
</protein>
<name>C0W1Y3_9ACTO</name>
<accession>C0W1Y3</accession>
<dbReference type="Proteomes" id="UP000010301">
    <property type="component" value="Unassembled WGS sequence"/>
</dbReference>
<dbReference type="STRING" id="525245.HMPREF0044_1423"/>
<comment type="caution">
    <text evidence="1">The sequence shown here is derived from an EMBL/GenBank/DDBJ whole genome shotgun (WGS) entry which is preliminary data.</text>
</comment>
<evidence type="ECO:0000313" key="1">
    <source>
        <dbReference type="EMBL" id="EEH63499.1"/>
    </source>
</evidence>
<dbReference type="AlphaFoldDB" id="C0W1Y3"/>
<proteinExistence type="predicted"/>
<reference evidence="1 2" key="1">
    <citation type="submission" date="2009-01" db="EMBL/GenBank/DDBJ databases">
        <authorList>
            <person name="Qin X."/>
            <person name="Bachman B."/>
            <person name="Battles P."/>
            <person name="Bell A."/>
            <person name="Bess C."/>
            <person name="Bickham C."/>
            <person name="Chaboub L."/>
            <person name="Chen D."/>
            <person name="Coyle M."/>
            <person name="Deiros D.R."/>
            <person name="Dinh H."/>
            <person name="Forbes L."/>
            <person name="Fowler G."/>
            <person name="Francisco L."/>
            <person name="Fu Q."/>
            <person name="Gubbala S."/>
            <person name="Hale W."/>
            <person name="Han Y."/>
            <person name="Hemphill L."/>
            <person name="Highlander S.K."/>
            <person name="Hirani K."/>
            <person name="Hogues M."/>
            <person name="Jackson L."/>
            <person name="Jakkamsetti A."/>
            <person name="Javaid M."/>
            <person name="Jiang H."/>
            <person name="Korchina V."/>
            <person name="Kovar C."/>
            <person name="Lara F."/>
            <person name="Lee S."/>
            <person name="Mata R."/>
            <person name="Mathew T."/>
            <person name="Moen C."/>
            <person name="Morales K."/>
            <person name="Munidasa M."/>
            <person name="Nazareth L."/>
            <person name="Ngo R."/>
            <person name="Nguyen L."/>
            <person name="Okwuonu G."/>
            <person name="Ongeri F."/>
            <person name="Patil S."/>
            <person name="Petrosino J."/>
            <person name="Pham C."/>
            <person name="Pham P."/>
            <person name="Pu L.-L."/>
            <person name="Puazo M."/>
            <person name="Raj R."/>
            <person name="Reid J."/>
            <person name="Rouhana J."/>
            <person name="Saada N."/>
            <person name="Shang Y."/>
            <person name="Simmons D."/>
            <person name="Thornton R."/>
            <person name="Warren J."/>
            <person name="Weissenberger G."/>
            <person name="Zhang J."/>
            <person name="Zhang L."/>
            <person name="Zhou C."/>
            <person name="Zhu D."/>
            <person name="Muzny D."/>
            <person name="Worley K."/>
            <person name="Gibbs R."/>
        </authorList>
    </citation>
    <scope>NUCLEOTIDE SEQUENCE [LARGE SCALE GENOMIC DNA]</scope>
    <source>
        <strain evidence="1 2">DSM 15436</strain>
    </source>
</reference>
<dbReference type="HOGENOM" id="CLU_3283428_0_0_11"/>
<sequence>MRVATPAFSLRASCSSCVFPARELVFARLRKEGFAKYLCL</sequence>
<evidence type="ECO:0000313" key="2">
    <source>
        <dbReference type="Proteomes" id="UP000010301"/>
    </source>
</evidence>
<organism evidence="1 2">
    <name type="scientific">Gleimia coleocanis DSM 15436</name>
    <dbReference type="NCBI Taxonomy" id="525245"/>
    <lineage>
        <taxon>Bacteria</taxon>
        <taxon>Bacillati</taxon>
        <taxon>Actinomycetota</taxon>
        <taxon>Actinomycetes</taxon>
        <taxon>Actinomycetales</taxon>
        <taxon>Actinomycetaceae</taxon>
        <taxon>Gleimia</taxon>
    </lineage>
</organism>
<keyword evidence="2" id="KW-1185">Reference proteome</keyword>